<keyword evidence="11" id="KW-1185">Reference proteome</keyword>
<keyword evidence="3" id="KW-0309">Germination</keyword>
<evidence type="ECO:0000256" key="5">
    <source>
        <dbReference type="ARBA" id="ARBA00023136"/>
    </source>
</evidence>
<evidence type="ECO:0000256" key="6">
    <source>
        <dbReference type="ARBA" id="ARBA00023139"/>
    </source>
</evidence>
<dbReference type="PANTHER" id="PTHR35789">
    <property type="entry name" value="SPORE GERMINATION PROTEIN B3"/>
    <property type="match status" value="1"/>
</dbReference>
<comment type="caution">
    <text evidence="10">The sequence shown here is derived from an EMBL/GenBank/DDBJ whole genome shotgun (WGS) entry which is preliminary data.</text>
</comment>
<dbReference type="EMBL" id="JAUSTW010000008">
    <property type="protein sequence ID" value="MDQ0201052.1"/>
    <property type="molecule type" value="Genomic_DNA"/>
</dbReference>
<keyword evidence="7" id="KW-0449">Lipoprotein</keyword>
<dbReference type="Pfam" id="PF25198">
    <property type="entry name" value="Spore_GerAC_N"/>
    <property type="match status" value="1"/>
</dbReference>
<dbReference type="RefSeq" id="WP_307411925.1">
    <property type="nucleotide sequence ID" value="NZ_JAUSTW010000008.1"/>
</dbReference>
<evidence type="ECO:0000256" key="2">
    <source>
        <dbReference type="ARBA" id="ARBA00007886"/>
    </source>
</evidence>
<evidence type="ECO:0000256" key="3">
    <source>
        <dbReference type="ARBA" id="ARBA00022544"/>
    </source>
</evidence>
<dbReference type="PROSITE" id="PS51257">
    <property type="entry name" value="PROKAR_LIPOPROTEIN"/>
    <property type="match status" value="1"/>
</dbReference>
<protein>
    <submittedName>
        <fullName evidence="10">Ger(X)C family germination protein</fullName>
    </submittedName>
</protein>
<proteinExistence type="inferred from homology"/>
<comment type="subcellular location">
    <subcellularLocation>
        <location evidence="1">Membrane</location>
        <topology evidence="1">Lipid-anchor</topology>
    </subcellularLocation>
</comment>
<evidence type="ECO:0000256" key="1">
    <source>
        <dbReference type="ARBA" id="ARBA00004635"/>
    </source>
</evidence>
<dbReference type="InterPro" id="IPR057336">
    <property type="entry name" value="GerAC_N"/>
</dbReference>
<dbReference type="InterPro" id="IPR038501">
    <property type="entry name" value="Spore_GerAC_C_sf"/>
</dbReference>
<accession>A0ABT9XZP6</accession>
<keyword evidence="6" id="KW-0564">Palmitate</keyword>
<sequence length="383" mass="44030">MRRLLIIIYILPLLTGCTKVNEIQFVAYAVGLGIDYKNNEYHVVLQFLDFSNVAKTEQGKSDQPSPVWIGTGKGKTIEEAINKIYHGIQIPVNYDQIGLFVFGKSLLESRLERTLKALDTNFNIRLTGLTYGTEEPLEEIFTTKVPFNYAYSNARINHPEYMQEQDSSIPAISLQDLIYQFNEKTKTIILPGIKINDEIMKKDLKKLPVTTFNGAYLLKGGKLKGQLTRNELEGFIRINNQSVRSPVIVSERKAGKEELVQIELLKPKVKRVFNKDQNDVQIGLDIIVSAIVRESDHEILSPKIKRQIQDKIRNKVYGVYLKSQKIGGDIYQFEDYMYRFMHDDWRKYQKSANFPSLNKTDIHVKIVPLKSINKINSGIHLLF</sequence>
<dbReference type="NCBIfam" id="TIGR02887">
    <property type="entry name" value="spore_ger_x_C"/>
    <property type="match status" value="1"/>
</dbReference>
<dbReference type="InterPro" id="IPR008844">
    <property type="entry name" value="Spore_GerAC-like"/>
</dbReference>
<evidence type="ECO:0000313" key="10">
    <source>
        <dbReference type="EMBL" id="MDQ0201052.1"/>
    </source>
</evidence>
<evidence type="ECO:0000256" key="4">
    <source>
        <dbReference type="ARBA" id="ARBA00022729"/>
    </source>
</evidence>
<dbReference type="Pfam" id="PF05504">
    <property type="entry name" value="Spore_GerAC"/>
    <property type="match status" value="1"/>
</dbReference>
<dbReference type="Proteomes" id="UP001224122">
    <property type="component" value="Unassembled WGS sequence"/>
</dbReference>
<feature type="domain" description="Spore germination GerAC-like C-terminal" evidence="8">
    <location>
        <begin position="213"/>
        <end position="365"/>
    </location>
</feature>
<evidence type="ECO:0000259" key="8">
    <source>
        <dbReference type="Pfam" id="PF05504"/>
    </source>
</evidence>
<evidence type="ECO:0000256" key="7">
    <source>
        <dbReference type="ARBA" id="ARBA00023288"/>
    </source>
</evidence>
<name>A0ABT9XZP6_9BACI</name>
<organism evidence="10 11">
    <name type="scientific">Neobacillus ginsengisoli</name>
    <dbReference type="NCBI Taxonomy" id="904295"/>
    <lineage>
        <taxon>Bacteria</taxon>
        <taxon>Bacillati</taxon>
        <taxon>Bacillota</taxon>
        <taxon>Bacilli</taxon>
        <taxon>Bacillales</taxon>
        <taxon>Bacillaceae</taxon>
        <taxon>Neobacillus</taxon>
    </lineage>
</organism>
<feature type="domain" description="Spore germination protein N-terminal" evidence="9">
    <location>
        <begin position="21"/>
        <end position="195"/>
    </location>
</feature>
<keyword evidence="5" id="KW-0472">Membrane</keyword>
<keyword evidence="4" id="KW-0732">Signal</keyword>
<evidence type="ECO:0000259" key="9">
    <source>
        <dbReference type="Pfam" id="PF25198"/>
    </source>
</evidence>
<dbReference type="Gene3D" id="3.30.300.210">
    <property type="entry name" value="Nutrient germinant receptor protein C, domain 3"/>
    <property type="match status" value="1"/>
</dbReference>
<evidence type="ECO:0000313" key="11">
    <source>
        <dbReference type="Proteomes" id="UP001224122"/>
    </source>
</evidence>
<comment type="similarity">
    <text evidence="2">Belongs to the GerABKC lipoprotein family.</text>
</comment>
<reference evidence="10 11" key="1">
    <citation type="submission" date="2023-07" db="EMBL/GenBank/DDBJ databases">
        <title>Genomic Encyclopedia of Type Strains, Phase IV (KMG-IV): sequencing the most valuable type-strain genomes for metagenomic binning, comparative biology and taxonomic classification.</title>
        <authorList>
            <person name="Goeker M."/>
        </authorList>
    </citation>
    <scope>NUCLEOTIDE SEQUENCE [LARGE SCALE GENOMIC DNA]</scope>
    <source>
        <strain evidence="10 11">DSM 27594</strain>
    </source>
</reference>
<dbReference type="PANTHER" id="PTHR35789:SF1">
    <property type="entry name" value="SPORE GERMINATION PROTEIN B3"/>
    <property type="match status" value="1"/>
</dbReference>
<gene>
    <name evidence="10" type="ORF">J2S10_004258</name>
</gene>
<dbReference type="InterPro" id="IPR046953">
    <property type="entry name" value="Spore_GerAC-like_C"/>
</dbReference>